<dbReference type="InterPro" id="IPR017853">
    <property type="entry name" value="GH"/>
</dbReference>
<feature type="domain" description="Glycoside hydrolase family 29 N-terminal" evidence="8">
    <location>
        <begin position="15"/>
        <end position="310"/>
    </location>
</feature>
<evidence type="ECO:0000256" key="5">
    <source>
        <dbReference type="ARBA" id="ARBA00022801"/>
    </source>
</evidence>
<dbReference type="Gene3D" id="3.20.20.80">
    <property type="entry name" value="Glycosidases"/>
    <property type="match status" value="1"/>
</dbReference>
<keyword evidence="4" id="KW-0732">Signal</keyword>
<keyword evidence="6" id="KW-0326">Glycosidase</keyword>
<proteinExistence type="inferred from homology"/>
<dbReference type="PIRSF" id="PIRSF001092">
    <property type="entry name" value="Alpha-L-fucosidase"/>
    <property type="match status" value="1"/>
</dbReference>
<evidence type="ECO:0000256" key="3">
    <source>
        <dbReference type="ARBA" id="ARBA00012662"/>
    </source>
</evidence>
<evidence type="ECO:0000313" key="9">
    <source>
        <dbReference type="EMBL" id="OPZ91926.1"/>
    </source>
</evidence>
<name>A0A1V5MFF5_UNCT6</name>
<dbReference type="InterPro" id="IPR057739">
    <property type="entry name" value="Glyco_hydro_29_N"/>
</dbReference>
<gene>
    <name evidence="9" type="ORF">BWY73_00979</name>
</gene>
<evidence type="ECO:0000256" key="7">
    <source>
        <dbReference type="PIRSR" id="PIRSR001092-1"/>
    </source>
</evidence>
<dbReference type="PANTHER" id="PTHR10030">
    <property type="entry name" value="ALPHA-L-FUCOSIDASE"/>
    <property type="match status" value="1"/>
</dbReference>
<dbReference type="AlphaFoldDB" id="A0A1V5MFF5"/>
<accession>A0A1V5MFF5</accession>
<protein>
    <recommendedName>
        <fullName evidence="3">alpha-L-fucosidase</fullName>
        <ecNumber evidence="3">3.2.1.51</ecNumber>
    </recommendedName>
</protein>
<dbReference type="Proteomes" id="UP000485484">
    <property type="component" value="Unassembled WGS sequence"/>
</dbReference>
<dbReference type="Pfam" id="PF01120">
    <property type="entry name" value="Alpha_L_fucos"/>
    <property type="match status" value="1"/>
</dbReference>
<dbReference type="GO" id="GO:0004560">
    <property type="term" value="F:alpha-L-fucosidase activity"/>
    <property type="evidence" value="ECO:0007669"/>
    <property type="project" value="InterPro"/>
</dbReference>
<dbReference type="InterPro" id="IPR000933">
    <property type="entry name" value="Glyco_hydro_29"/>
</dbReference>
<evidence type="ECO:0000256" key="6">
    <source>
        <dbReference type="ARBA" id="ARBA00023295"/>
    </source>
</evidence>
<dbReference type="EC" id="3.2.1.51" evidence="3"/>
<comment type="caution">
    <text evidence="9">The sequence shown here is derived from an EMBL/GenBank/DDBJ whole genome shotgun (WGS) entry which is preliminary data.</text>
</comment>
<evidence type="ECO:0000256" key="4">
    <source>
        <dbReference type="ARBA" id="ARBA00022729"/>
    </source>
</evidence>
<keyword evidence="5" id="KW-0378">Hydrolase</keyword>
<dbReference type="GO" id="GO:0016139">
    <property type="term" value="P:glycoside catabolic process"/>
    <property type="evidence" value="ECO:0007669"/>
    <property type="project" value="TreeGrafter"/>
</dbReference>
<feature type="site" description="May be important for catalysis" evidence="7">
    <location>
        <position position="241"/>
    </location>
</feature>
<sequence>MNTADGGAVSRSERLAWFNQARFGLFIHWGLYSLLKRGEWVMYVERIPAAGYAKLARRFQPKHFDADAWLQRARAAGMRYAVLTTRHHDGFCLFDSRASDFTSVRTAAGRDFVAEYVEACRRAGLKVGLYYSLLDWRFPGYFNREKYPESFEAMVEQAHAQVRELLTNYGPIDILWYDGGWIPGVERTEMARLWRAAELNAAARRLQPGIIINNRSGLDEDIDTPEQHVTASAAGRAWETCMTMGDFCGWGYIRNNPNFKTATQLIQHLVQAAAGGGNFLLNIGPRPDGTLRNKEIRRLEEIGAWMQANGASIYGSELLPKGWGGAWGGGMAGTMTAVGRTAYWHLFRWPGRTAALVGVKNRVLSARLLATGRPVPVIEQPGAGRLILKGLPARPPDRHDTVIALELDGPPEAVPYDGEPL</sequence>
<evidence type="ECO:0000256" key="2">
    <source>
        <dbReference type="ARBA" id="ARBA00007951"/>
    </source>
</evidence>
<dbReference type="EMBL" id="MWAK01000143">
    <property type="protein sequence ID" value="OPZ91926.1"/>
    <property type="molecule type" value="Genomic_DNA"/>
</dbReference>
<dbReference type="PRINTS" id="PR00741">
    <property type="entry name" value="GLHYDRLASE29"/>
</dbReference>
<evidence type="ECO:0000259" key="8">
    <source>
        <dbReference type="Pfam" id="PF01120"/>
    </source>
</evidence>
<comment type="similarity">
    <text evidence="2">Belongs to the glycosyl hydrolase 29 family.</text>
</comment>
<dbReference type="InterPro" id="IPR016286">
    <property type="entry name" value="FUC_metazoa-typ"/>
</dbReference>
<dbReference type="SMART" id="SM00812">
    <property type="entry name" value="Alpha_L_fucos"/>
    <property type="match status" value="1"/>
</dbReference>
<reference evidence="9" key="1">
    <citation type="submission" date="2017-02" db="EMBL/GenBank/DDBJ databases">
        <title>Delving into the versatile metabolic prowess of the omnipresent phylum Bacteroidetes.</title>
        <authorList>
            <person name="Nobu M.K."/>
            <person name="Mei R."/>
            <person name="Narihiro T."/>
            <person name="Kuroda K."/>
            <person name="Liu W.-T."/>
        </authorList>
    </citation>
    <scope>NUCLEOTIDE SEQUENCE</scope>
    <source>
        <strain evidence="9">ADurb.Bin417</strain>
    </source>
</reference>
<evidence type="ECO:0000256" key="1">
    <source>
        <dbReference type="ARBA" id="ARBA00004071"/>
    </source>
</evidence>
<dbReference type="SUPFAM" id="SSF51445">
    <property type="entry name" value="(Trans)glycosidases"/>
    <property type="match status" value="1"/>
</dbReference>
<organism evidence="9">
    <name type="scientific">candidate division TA06 bacterium ADurb.Bin417</name>
    <dbReference type="NCBI Taxonomy" id="1852828"/>
    <lineage>
        <taxon>Bacteria</taxon>
        <taxon>Bacteria division TA06</taxon>
    </lineage>
</organism>
<dbReference type="GO" id="GO:0006004">
    <property type="term" value="P:fucose metabolic process"/>
    <property type="evidence" value="ECO:0007669"/>
    <property type="project" value="InterPro"/>
</dbReference>
<dbReference type="PANTHER" id="PTHR10030:SF37">
    <property type="entry name" value="ALPHA-L-FUCOSIDASE-RELATED"/>
    <property type="match status" value="1"/>
</dbReference>
<comment type="function">
    <text evidence="1">Alpha-L-fucosidase is responsible for hydrolyzing the alpha-1,6-linked fucose joined to the reducing-end N-acetylglucosamine of the carbohydrate moieties of glycoproteins.</text>
</comment>
<dbReference type="GO" id="GO:0005764">
    <property type="term" value="C:lysosome"/>
    <property type="evidence" value="ECO:0007669"/>
    <property type="project" value="TreeGrafter"/>
</dbReference>